<feature type="compositionally biased region" description="Basic and acidic residues" evidence="1">
    <location>
        <begin position="111"/>
        <end position="131"/>
    </location>
</feature>
<proteinExistence type="predicted"/>
<evidence type="ECO:0000313" key="2">
    <source>
        <dbReference type="EMBL" id="KAF9150186.1"/>
    </source>
</evidence>
<sequence length="148" mass="15559">STDRGRRTSMFGGSSPPATVSIQTANNTNHNYADTSNNSASTMGSGLFRKFSTSRPVSTNSTTASIPAGSATAAGHPFDRNDAGPTVVVSPQPSSNQQQYSSMLSPPGTQDDARHLTTAVDKLKPSYDKTSRSSSPMRSMILNGQMLD</sequence>
<comment type="caution">
    <text evidence="2">The sequence shown here is derived from an EMBL/GenBank/DDBJ whole genome shotgun (WGS) entry which is preliminary data.</text>
</comment>
<organism evidence="2 3">
    <name type="scientific">Linnemannia schmuckeri</name>
    <dbReference type="NCBI Taxonomy" id="64567"/>
    <lineage>
        <taxon>Eukaryota</taxon>
        <taxon>Fungi</taxon>
        <taxon>Fungi incertae sedis</taxon>
        <taxon>Mucoromycota</taxon>
        <taxon>Mortierellomycotina</taxon>
        <taxon>Mortierellomycetes</taxon>
        <taxon>Mortierellales</taxon>
        <taxon>Mortierellaceae</taxon>
        <taxon>Linnemannia</taxon>
    </lineage>
</organism>
<dbReference type="EMBL" id="JAAAUQ010000444">
    <property type="protein sequence ID" value="KAF9150186.1"/>
    <property type="molecule type" value="Genomic_DNA"/>
</dbReference>
<dbReference type="AlphaFoldDB" id="A0A9P5S0A8"/>
<evidence type="ECO:0000313" key="3">
    <source>
        <dbReference type="Proteomes" id="UP000748756"/>
    </source>
</evidence>
<feature type="compositionally biased region" description="Polar residues" evidence="1">
    <location>
        <begin position="16"/>
        <end position="44"/>
    </location>
</feature>
<feature type="non-terminal residue" evidence="2">
    <location>
        <position position="1"/>
    </location>
</feature>
<reference evidence="2" key="1">
    <citation type="journal article" date="2020" name="Fungal Divers.">
        <title>Resolving the Mortierellaceae phylogeny through synthesis of multi-gene phylogenetics and phylogenomics.</title>
        <authorList>
            <person name="Vandepol N."/>
            <person name="Liber J."/>
            <person name="Desiro A."/>
            <person name="Na H."/>
            <person name="Kennedy M."/>
            <person name="Barry K."/>
            <person name="Grigoriev I.V."/>
            <person name="Miller A.N."/>
            <person name="O'Donnell K."/>
            <person name="Stajich J.E."/>
            <person name="Bonito G."/>
        </authorList>
    </citation>
    <scope>NUCLEOTIDE SEQUENCE</scope>
    <source>
        <strain evidence="2">NRRL 6426</strain>
    </source>
</reference>
<evidence type="ECO:0000256" key="1">
    <source>
        <dbReference type="SAM" id="MobiDB-lite"/>
    </source>
</evidence>
<dbReference type="OrthoDB" id="2414619at2759"/>
<accession>A0A9P5S0A8</accession>
<feature type="region of interest" description="Disordered" evidence="1">
    <location>
        <begin position="1"/>
        <end position="148"/>
    </location>
</feature>
<protein>
    <submittedName>
        <fullName evidence="2">Uncharacterized protein</fullName>
    </submittedName>
</protein>
<gene>
    <name evidence="2" type="ORF">BG015_008008</name>
</gene>
<dbReference type="Proteomes" id="UP000748756">
    <property type="component" value="Unassembled WGS sequence"/>
</dbReference>
<name>A0A9P5S0A8_9FUNG</name>
<keyword evidence="3" id="KW-1185">Reference proteome</keyword>
<feature type="compositionally biased region" description="Polar residues" evidence="1">
    <location>
        <begin position="51"/>
        <end position="65"/>
    </location>
</feature>
<feature type="compositionally biased region" description="Low complexity" evidence="1">
    <location>
        <begin position="85"/>
        <end position="102"/>
    </location>
</feature>